<reference evidence="3 4" key="1">
    <citation type="submission" date="2021-10" db="EMBL/GenBank/DDBJ databases">
        <authorList>
            <person name="Criscuolo A."/>
        </authorList>
    </citation>
    <scope>NUCLEOTIDE SEQUENCE [LARGE SCALE GENOMIC DNA]</scope>
    <source>
        <strain evidence="4">CIP 111899</strain>
    </source>
</reference>
<dbReference type="NCBIfam" id="NF005808">
    <property type="entry name" value="PRK07668.1"/>
    <property type="match status" value="1"/>
</dbReference>
<feature type="transmembrane region" description="Helical" evidence="1">
    <location>
        <begin position="224"/>
        <end position="243"/>
    </location>
</feature>
<feature type="transmembrane region" description="Helical" evidence="1">
    <location>
        <begin position="78"/>
        <end position="99"/>
    </location>
</feature>
<feature type="transmembrane region" description="Helical" evidence="1">
    <location>
        <begin position="141"/>
        <end position="158"/>
    </location>
</feature>
<accession>A0ABM8Y5G7</accession>
<evidence type="ECO:0000313" key="3">
    <source>
        <dbReference type="EMBL" id="CAG9610957.1"/>
    </source>
</evidence>
<feature type="transmembrane region" description="Helical" evidence="1">
    <location>
        <begin position="201"/>
        <end position="218"/>
    </location>
</feature>
<evidence type="ECO:0000313" key="4">
    <source>
        <dbReference type="Proteomes" id="UP000789423"/>
    </source>
</evidence>
<dbReference type="Gene3D" id="1.10.1900.10">
    <property type="entry name" value="c-terminal domain of poly(a) binding protein"/>
    <property type="match status" value="1"/>
</dbReference>
<organism evidence="3 4">
    <name type="scientific">Bacillus rhizoplanae</name>
    <dbReference type="NCBI Taxonomy" id="2880966"/>
    <lineage>
        <taxon>Bacteria</taxon>
        <taxon>Bacillati</taxon>
        <taxon>Bacillota</taxon>
        <taxon>Bacilli</taxon>
        <taxon>Bacillales</taxon>
        <taxon>Bacillaceae</taxon>
        <taxon>Bacillus</taxon>
    </lineage>
</organism>
<dbReference type="SUPFAM" id="SSF158560">
    <property type="entry name" value="BH3980-like"/>
    <property type="match status" value="1"/>
</dbReference>
<dbReference type="InterPro" id="IPR012963">
    <property type="entry name" value="HAAS_TM"/>
</dbReference>
<feature type="transmembrane region" description="Helical" evidence="1">
    <location>
        <begin position="178"/>
        <end position="196"/>
    </location>
</feature>
<dbReference type="Pfam" id="PF08006">
    <property type="entry name" value="HAAS_TM"/>
    <property type="match status" value="1"/>
</dbReference>
<keyword evidence="1" id="KW-0812">Transmembrane</keyword>
<dbReference type="PANTHER" id="PTHR41307:SF1">
    <property type="entry name" value="MEMBRANE PROTEIN"/>
    <property type="match status" value="1"/>
</dbReference>
<keyword evidence="1" id="KW-1133">Transmembrane helix</keyword>
<dbReference type="Proteomes" id="UP000789423">
    <property type="component" value="Unassembled WGS sequence"/>
</dbReference>
<name>A0ABM8Y5G7_9BACI</name>
<dbReference type="EMBL" id="CAKJTI010000001">
    <property type="protein sequence ID" value="CAG9610957.1"/>
    <property type="molecule type" value="Genomic_DNA"/>
</dbReference>
<sequence>MNVSKEGKKFLIDMKVYLLTKGIKEDDINNFLEDAELHLIEGEKEGKTVTDIFGDSPKEYAEELAEEMEVDKRENVKSLVTSIVSIGGYWILNSILFSNPNHHLTISNVDLIGYPIILLLSIIVTVVALKMSSFKSKLIEFSIIYVMVMIPILLLVLIKFVDEWMGIPIIQLSESQSFILAGIIFLVLIIINFYLLRWIGVLTIILPISVMFIFEGLAKQNLYWSIPQMFLAYGSLALLFLWYNKMENKKNKV</sequence>
<feature type="domain" description="HAAS transmembrane region" evidence="2">
    <location>
        <begin position="89"/>
        <end position="205"/>
    </location>
</feature>
<gene>
    <name evidence="3" type="ORF">BACCIP111899_00129</name>
</gene>
<keyword evidence="4" id="KW-1185">Reference proteome</keyword>
<keyword evidence="1" id="KW-0472">Membrane</keyword>
<proteinExistence type="predicted"/>
<evidence type="ECO:0000259" key="2">
    <source>
        <dbReference type="Pfam" id="PF08006"/>
    </source>
</evidence>
<feature type="transmembrane region" description="Helical" evidence="1">
    <location>
        <begin position="111"/>
        <end position="129"/>
    </location>
</feature>
<dbReference type="RefSeq" id="WP_230573309.1">
    <property type="nucleotide sequence ID" value="NZ_CAKJTI010000001.1"/>
</dbReference>
<evidence type="ECO:0000256" key="1">
    <source>
        <dbReference type="SAM" id="Phobius"/>
    </source>
</evidence>
<protein>
    <recommendedName>
        <fullName evidence="2">HAAS transmembrane region domain-containing protein</fullName>
    </recommendedName>
</protein>
<dbReference type="PANTHER" id="PTHR41307">
    <property type="entry name" value="MEMBRANE PROTEIN-RELATED"/>
    <property type="match status" value="1"/>
</dbReference>
<comment type="caution">
    <text evidence="3">The sequence shown here is derived from an EMBL/GenBank/DDBJ whole genome shotgun (WGS) entry which is preliminary data.</text>
</comment>